<dbReference type="EMBL" id="JAIQCV010000004">
    <property type="protein sequence ID" value="KAH1105868.1"/>
    <property type="molecule type" value="Genomic_DNA"/>
</dbReference>
<gene>
    <name evidence="4" type="ORF">J1N35_009636</name>
</gene>
<dbReference type="PROSITE" id="PS51375">
    <property type="entry name" value="PPR"/>
    <property type="match status" value="1"/>
</dbReference>
<feature type="repeat" description="PPR" evidence="3">
    <location>
        <begin position="102"/>
        <end position="136"/>
    </location>
</feature>
<evidence type="ECO:0000256" key="1">
    <source>
        <dbReference type="ARBA" id="ARBA00007626"/>
    </source>
</evidence>
<comment type="similarity">
    <text evidence="1">Belongs to the PPR family. P subfamily.</text>
</comment>
<keyword evidence="5" id="KW-1185">Reference proteome</keyword>
<dbReference type="OrthoDB" id="1934535at2759"/>
<name>A0A9D4ABK2_9ROSI</name>
<organism evidence="4 5">
    <name type="scientific">Gossypium stocksii</name>
    <dbReference type="NCBI Taxonomy" id="47602"/>
    <lineage>
        <taxon>Eukaryota</taxon>
        <taxon>Viridiplantae</taxon>
        <taxon>Streptophyta</taxon>
        <taxon>Embryophyta</taxon>
        <taxon>Tracheophyta</taxon>
        <taxon>Spermatophyta</taxon>
        <taxon>Magnoliopsida</taxon>
        <taxon>eudicotyledons</taxon>
        <taxon>Gunneridae</taxon>
        <taxon>Pentapetalae</taxon>
        <taxon>rosids</taxon>
        <taxon>malvids</taxon>
        <taxon>Malvales</taxon>
        <taxon>Malvaceae</taxon>
        <taxon>Malvoideae</taxon>
        <taxon>Gossypium</taxon>
    </lineage>
</organism>
<accession>A0A9D4ABK2</accession>
<evidence type="ECO:0000313" key="4">
    <source>
        <dbReference type="EMBL" id="KAH1105868.1"/>
    </source>
</evidence>
<dbReference type="NCBIfam" id="TIGR00756">
    <property type="entry name" value="PPR"/>
    <property type="match status" value="1"/>
</dbReference>
<dbReference type="Proteomes" id="UP000828251">
    <property type="component" value="Unassembled WGS sequence"/>
</dbReference>
<proteinExistence type="inferred from homology"/>
<comment type="caution">
    <text evidence="4">The sequence shown here is derived from an EMBL/GenBank/DDBJ whole genome shotgun (WGS) entry which is preliminary data.</text>
</comment>
<dbReference type="AlphaFoldDB" id="A0A9D4ABK2"/>
<reference evidence="4 5" key="1">
    <citation type="journal article" date="2021" name="Plant Biotechnol. J.">
        <title>Multi-omics assisted identification of the key and species-specific regulatory components of drought-tolerant mechanisms in Gossypium stocksii.</title>
        <authorList>
            <person name="Yu D."/>
            <person name="Ke L."/>
            <person name="Zhang D."/>
            <person name="Wu Y."/>
            <person name="Sun Y."/>
            <person name="Mei J."/>
            <person name="Sun J."/>
            <person name="Sun Y."/>
        </authorList>
    </citation>
    <scope>NUCLEOTIDE SEQUENCE [LARGE SCALE GENOMIC DNA]</scope>
    <source>
        <strain evidence="5">cv. E1</strain>
        <tissue evidence="4">Leaf</tissue>
    </source>
</reference>
<dbReference type="InterPro" id="IPR011990">
    <property type="entry name" value="TPR-like_helical_dom_sf"/>
</dbReference>
<evidence type="ECO:0000256" key="2">
    <source>
        <dbReference type="ARBA" id="ARBA00022737"/>
    </source>
</evidence>
<sequence>MGKLHSSLIFRSIVNGGRNPSKFHSSYSFNTIASHVREKQKKHDSLDNVDDAFFLFNKMIHKYPMPSVVEFNKLLGAIVRMKRYGIVVSMCSQMELVGVSHDVYTLSILINCFCQLGQIDFGFSILGKMLKLGVEPTVVTFSTLINGLVIKIRFLKL</sequence>
<evidence type="ECO:0000313" key="5">
    <source>
        <dbReference type="Proteomes" id="UP000828251"/>
    </source>
</evidence>
<protein>
    <recommendedName>
        <fullName evidence="6">Pentacotripeptide-repeat region of PRORP domain-containing protein</fullName>
    </recommendedName>
</protein>
<evidence type="ECO:0000256" key="3">
    <source>
        <dbReference type="PROSITE-ProRule" id="PRU00708"/>
    </source>
</evidence>
<evidence type="ECO:0008006" key="6">
    <source>
        <dbReference type="Google" id="ProtNLM"/>
    </source>
</evidence>
<dbReference type="InterPro" id="IPR002885">
    <property type="entry name" value="PPR_rpt"/>
</dbReference>
<dbReference type="Gene3D" id="1.25.40.10">
    <property type="entry name" value="Tetratricopeptide repeat domain"/>
    <property type="match status" value="1"/>
</dbReference>
<dbReference type="Pfam" id="PF13041">
    <property type="entry name" value="PPR_2"/>
    <property type="match status" value="1"/>
</dbReference>
<dbReference type="PANTHER" id="PTHR47941">
    <property type="entry name" value="PENTATRICOPEPTIDE REPEAT-CONTAINING PROTEIN 3, MITOCHONDRIAL"/>
    <property type="match status" value="1"/>
</dbReference>
<keyword evidence="2" id="KW-0677">Repeat</keyword>